<evidence type="ECO:0000313" key="3">
    <source>
        <dbReference type="Proteomes" id="UP001304243"/>
    </source>
</evidence>
<feature type="compositionally biased region" description="Polar residues" evidence="1">
    <location>
        <begin position="18"/>
        <end position="28"/>
    </location>
</feature>
<accession>A0AAN7DI63</accession>
<feature type="region of interest" description="Disordered" evidence="1">
    <location>
        <begin position="82"/>
        <end position="120"/>
    </location>
</feature>
<protein>
    <submittedName>
        <fullName evidence="2">SET domain-containing protein</fullName>
    </submittedName>
</protein>
<feature type="compositionally biased region" description="Polar residues" evidence="1">
    <location>
        <begin position="276"/>
        <end position="288"/>
    </location>
</feature>
<proteinExistence type="predicted"/>
<evidence type="ECO:0000256" key="1">
    <source>
        <dbReference type="SAM" id="MobiDB-lite"/>
    </source>
</evidence>
<evidence type="ECO:0000313" key="2">
    <source>
        <dbReference type="EMBL" id="KAK4516400.1"/>
    </source>
</evidence>
<feature type="compositionally biased region" description="Basic residues" evidence="1">
    <location>
        <begin position="471"/>
        <end position="485"/>
    </location>
</feature>
<comment type="caution">
    <text evidence="2">The sequence shown here is derived from an EMBL/GenBank/DDBJ whole genome shotgun (WGS) entry which is preliminary data.</text>
</comment>
<feature type="compositionally biased region" description="Polar residues" evidence="1">
    <location>
        <begin position="241"/>
        <end position="251"/>
    </location>
</feature>
<feature type="compositionally biased region" description="Polar residues" evidence="1">
    <location>
        <begin position="35"/>
        <end position="68"/>
    </location>
</feature>
<reference evidence="2 3" key="1">
    <citation type="submission" date="2022-11" db="EMBL/GenBank/DDBJ databases">
        <title>Mucor velutinosus strain NIH1002 WGS.</title>
        <authorList>
            <person name="Subramanian P."/>
            <person name="Mullikin J.C."/>
            <person name="Segre J.A."/>
            <person name="Zelazny A.M."/>
        </authorList>
    </citation>
    <scope>NUCLEOTIDE SEQUENCE [LARGE SCALE GENOMIC DNA]</scope>
    <source>
        <strain evidence="2 3">NIH1002</strain>
    </source>
</reference>
<feature type="compositionally biased region" description="Polar residues" evidence="1">
    <location>
        <begin position="111"/>
        <end position="120"/>
    </location>
</feature>
<dbReference type="AlphaFoldDB" id="A0AAN7DI63"/>
<dbReference type="GeneID" id="89955058"/>
<gene>
    <name evidence="2" type="ORF">ATC70_011372</name>
</gene>
<feature type="region of interest" description="Disordered" evidence="1">
    <location>
        <begin position="128"/>
        <end position="147"/>
    </location>
</feature>
<organism evidence="2 3">
    <name type="scientific">Mucor velutinosus</name>
    <dbReference type="NCBI Taxonomy" id="708070"/>
    <lineage>
        <taxon>Eukaryota</taxon>
        <taxon>Fungi</taxon>
        <taxon>Fungi incertae sedis</taxon>
        <taxon>Mucoromycota</taxon>
        <taxon>Mucoromycotina</taxon>
        <taxon>Mucoromycetes</taxon>
        <taxon>Mucorales</taxon>
        <taxon>Mucorineae</taxon>
        <taxon>Mucoraceae</taxon>
        <taxon>Mucor</taxon>
    </lineage>
</organism>
<sequence>MDMPNDTPFTFSEIPPSRRQSSARSFVTASRIGDRTSSGVSTASITTPKTPSMGHLSTSPSSTTRNQSFHQTFIENWIYKTSSQQEPLEDSHNEQDSDTSCTDLPPWASPNRPTTSWHKPTKSFTLLEVNEEEESDNGNIGRGRASFLSDDHLDDEENEQESIEYPLAINEYSVMATSPTNLMPLLDDGFNENDQDEETTAEYKTASTTLRSPDIIHREIDLEYERELNELCKPHPAPSFHGNSLGDSQDTIPYGEDELDEGDTQPYDPEDEDTQSHNSYGEDTQPYNPDTPLLGDQQEAPDSLPEIPYDVPKDVFPFLPEFDDSDYVSPLASLNGDNEAGNCSAAFDTSSPVLLPFDENEQTEDELFDDITESDILQCEQEVAFKIKHTSRGKRKAESPIPVALESQIVRLDKKQIRTSVVKKPTTIDDYFLHPSTINSQTEQDIGKESSTPSFTISSNEDMNKSQEPKRRPRFGLSKSRHTTN</sequence>
<feature type="compositionally biased region" description="Polar residues" evidence="1">
    <location>
        <begin position="436"/>
        <end position="461"/>
    </location>
</feature>
<feature type="region of interest" description="Disordered" evidence="1">
    <location>
        <begin position="432"/>
        <end position="485"/>
    </location>
</feature>
<dbReference type="EMBL" id="JASEJX010000014">
    <property type="protein sequence ID" value="KAK4516400.1"/>
    <property type="molecule type" value="Genomic_DNA"/>
</dbReference>
<feature type="region of interest" description="Disordered" evidence="1">
    <location>
        <begin position="1"/>
        <end position="68"/>
    </location>
</feature>
<feature type="region of interest" description="Disordered" evidence="1">
    <location>
        <begin position="233"/>
        <end position="312"/>
    </location>
</feature>
<dbReference type="RefSeq" id="XP_064683066.1">
    <property type="nucleotide sequence ID" value="XM_064830564.1"/>
</dbReference>
<name>A0AAN7DI63_9FUNG</name>
<feature type="compositionally biased region" description="Acidic residues" evidence="1">
    <location>
        <begin position="255"/>
        <end position="273"/>
    </location>
</feature>
<keyword evidence="3" id="KW-1185">Reference proteome</keyword>
<dbReference type="Proteomes" id="UP001304243">
    <property type="component" value="Unassembled WGS sequence"/>
</dbReference>